<proteinExistence type="predicted"/>
<accession>A0A6S7E6W6</accession>
<evidence type="ECO:0000313" key="2">
    <source>
        <dbReference type="EMBL" id="CAB3896266.1"/>
    </source>
</evidence>
<sequence>MKKICALLGLMVPALASAAYSLSATEAAVQEAVLHDELDTYIEGGQSLIGKRLDLPAVTAEAVSQAYVHGPTARFPATLERAMLIVGEAASGSADGQTVSFATANAPAVRAYLPPGLAAAGHLALACGRMALADGIPTFMDCRDGVLAGKQEAARLKAELNGFYQGKPTTAPVSQLAVNISVYARLLPPGHGCPKDVDKCRQAVLAVDAASRSKQLPAVVRRFQKAGLDLSPYTAGAAANAPGR</sequence>
<protein>
    <recommendedName>
        <fullName evidence="4">Lipoprotein</fullName>
    </recommendedName>
</protein>
<reference evidence="2 3" key="1">
    <citation type="submission" date="2020-04" db="EMBL/GenBank/DDBJ databases">
        <authorList>
            <person name="De Canck E."/>
        </authorList>
    </citation>
    <scope>NUCLEOTIDE SEQUENCE [LARGE SCALE GENOMIC DNA]</scope>
    <source>
        <strain evidence="2 3">LMG 26858</strain>
    </source>
</reference>
<gene>
    <name evidence="2" type="ORF">LMG26858_03993</name>
</gene>
<evidence type="ECO:0000313" key="3">
    <source>
        <dbReference type="Proteomes" id="UP000494117"/>
    </source>
</evidence>
<dbReference type="AlphaFoldDB" id="A0A6S7E6W6"/>
<feature type="chain" id="PRO_5028966571" description="Lipoprotein" evidence="1">
    <location>
        <begin position="19"/>
        <end position="244"/>
    </location>
</feature>
<evidence type="ECO:0008006" key="4">
    <source>
        <dbReference type="Google" id="ProtNLM"/>
    </source>
</evidence>
<keyword evidence="3" id="KW-1185">Reference proteome</keyword>
<organism evidence="2 3">
    <name type="scientific">Achromobacter anxifer</name>
    <dbReference type="NCBI Taxonomy" id="1287737"/>
    <lineage>
        <taxon>Bacteria</taxon>
        <taxon>Pseudomonadati</taxon>
        <taxon>Pseudomonadota</taxon>
        <taxon>Betaproteobacteria</taxon>
        <taxon>Burkholderiales</taxon>
        <taxon>Alcaligenaceae</taxon>
        <taxon>Achromobacter</taxon>
    </lineage>
</organism>
<evidence type="ECO:0000256" key="1">
    <source>
        <dbReference type="SAM" id="SignalP"/>
    </source>
</evidence>
<keyword evidence="1" id="KW-0732">Signal</keyword>
<dbReference type="Proteomes" id="UP000494117">
    <property type="component" value="Unassembled WGS sequence"/>
</dbReference>
<feature type="signal peptide" evidence="1">
    <location>
        <begin position="1"/>
        <end position="18"/>
    </location>
</feature>
<name>A0A6S7E6W6_9BURK</name>
<dbReference type="EMBL" id="CADILG010000032">
    <property type="protein sequence ID" value="CAB3896266.1"/>
    <property type="molecule type" value="Genomic_DNA"/>
</dbReference>
<dbReference type="RefSeq" id="WP_175208769.1">
    <property type="nucleotide sequence ID" value="NZ_CADILG010000032.1"/>
</dbReference>